<comment type="caution">
    <text evidence="2">The sequence shown here is derived from an EMBL/GenBank/DDBJ whole genome shotgun (WGS) entry which is preliminary data.</text>
</comment>
<reference evidence="3" key="1">
    <citation type="journal article" date="2019" name="Int. J. Syst. Evol. Microbiol.">
        <title>The Global Catalogue of Microorganisms (GCM) 10K type strain sequencing project: providing services to taxonomists for standard genome sequencing and annotation.</title>
        <authorList>
            <consortium name="The Broad Institute Genomics Platform"/>
            <consortium name="The Broad Institute Genome Sequencing Center for Infectious Disease"/>
            <person name="Wu L."/>
            <person name="Ma J."/>
        </authorList>
    </citation>
    <scope>NUCLEOTIDE SEQUENCE [LARGE SCALE GENOMIC DNA]</scope>
    <source>
        <strain evidence="3">CGMCC 1.16855</strain>
    </source>
</reference>
<sequence length="128" mass="13450">MSATPHPATRLLQRMAFGLLVGGSLAAAGRATAAAPAGRIRLFQVVTIRDDLLLGLTPAELAALGPGPDVERLARSIAQHGQLSGWLYRSQRGPDGTSRLVPAARISVSRQEALTLRPYAPLIPVQAP</sequence>
<dbReference type="EMBL" id="JBHRSB010000002">
    <property type="protein sequence ID" value="MFC2999926.1"/>
    <property type="molecule type" value="Genomic_DNA"/>
</dbReference>
<keyword evidence="1" id="KW-0732">Signal</keyword>
<organism evidence="2 3">
    <name type="scientific">Falsiroseomonas tokyonensis</name>
    <dbReference type="NCBI Taxonomy" id="430521"/>
    <lineage>
        <taxon>Bacteria</taxon>
        <taxon>Pseudomonadati</taxon>
        <taxon>Pseudomonadota</taxon>
        <taxon>Alphaproteobacteria</taxon>
        <taxon>Acetobacterales</taxon>
        <taxon>Roseomonadaceae</taxon>
        <taxon>Falsiroseomonas</taxon>
    </lineage>
</organism>
<gene>
    <name evidence="2" type="ORF">ACFOD3_08475</name>
</gene>
<evidence type="ECO:0000313" key="2">
    <source>
        <dbReference type="EMBL" id="MFC2999926.1"/>
    </source>
</evidence>
<feature type="chain" id="PRO_5045769692" evidence="1">
    <location>
        <begin position="27"/>
        <end position="128"/>
    </location>
</feature>
<dbReference type="Proteomes" id="UP001595420">
    <property type="component" value="Unassembled WGS sequence"/>
</dbReference>
<proteinExistence type="predicted"/>
<protein>
    <submittedName>
        <fullName evidence="2">Uncharacterized protein</fullName>
    </submittedName>
</protein>
<evidence type="ECO:0000313" key="3">
    <source>
        <dbReference type="Proteomes" id="UP001595420"/>
    </source>
</evidence>
<dbReference type="RefSeq" id="WP_216836000.1">
    <property type="nucleotide sequence ID" value="NZ_JAFNJS010000002.1"/>
</dbReference>
<feature type="signal peptide" evidence="1">
    <location>
        <begin position="1"/>
        <end position="26"/>
    </location>
</feature>
<keyword evidence="3" id="KW-1185">Reference proteome</keyword>
<accession>A0ABV7BT84</accession>
<evidence type="ECO:0000256" key="1">
    <source>
        <dbReference type="SAM" id="SignalP"/>
    </source>
</evidence>
<name>A0ABV7BT84_9PROT</name>